<keyword evidence="2 4" id="KW-0689">Ribosomal protein</keyword>
<comment type="similarity">
    <text evidence="1">Belongs to the eukaryotic ribosomal protein eL42 family.</text>
</comment>
<dbReference type="OrthoDB" id="2967263at2759"/>
<dbReference type="Gene3D" id="3.10.450.80">
    <property type="match status" value="1"/>
</dbReference>
<dbReference type="AlphaFoldDB" id="A0A058Z700"/>
<evidence type="ECO:0000256" key="1">
    <source>
        <dbReference type="ARBA" id="ARBA00009364"/>
    </source>
</evidence>
<name>A0A058Z700_FONAL</name>
<dbReference type="GO" id="GO:0003735">
    <property type="term" value="F:structural constituent of ribosome"/>
    <property type="evidence" value="ECO:0007669"/>
    <property type="project" value="InterPro"/>
</dbReference>
<sequence length="102" mass="11864">MVNFPKTRRSFCASSKCRKHTQHRVTQYRAGKRRFFAQGERRYRAKQAGFGGQTKPIFHKKAKVTRKITLRLECSDCSHRFQFSLKRCKSFELGGATKSSSD</sequence>
<dbReference type="PANTHER" id="PTHR10369">
    <property type="entry name" value="60S RIBOSOMAL PROTEIN L36A/L44"/>
    <property type="match status" value="1"/>
</dbReference>
<keyword evidence="3" id="KW-0687">Ribonucleoprotein</keyword>
<dbReference type="FunFam" id="3.10.450.80:FF:000001">
    <property type="entry name" value="60S ribosomal protein L44"/>
    <property type="match status" value="1"/>
</dbReference>
<dbReference type="GO" id="GO:0006412">
    <property type="term" value="P:translation"/>
    <property type="evidence" value="ECO:0007669"/>
    <property type="project" value="InterPro"/>
</dbReference>
<dbReference type="GeneID" id="20528212"/>
<dbReference type="SUPFAM" id="SSF57829">
    <property type="entry name" value="Zn-binding ribosomal proteins"/>
    <property type="match status" value="1"/>
</dbReference>
<dbReference type="Proteomes" id="UP000030693">
    <property type="component" value="Unassembled WGS sequence"/>
</dbReference>
<proteinExistence type="inferred from homology"/>
<dbReference type="InterPro" id="IPR053708">
    <property type="entry name" value="Ribosomal_LSU_eL42"/>
</dbReference>
<dbReference type="eggNOG" id="KOG3464">
    <property type="taxonomic scope" value="Eukaryota"/>
</dbReference>
<protein>
    <submittedName>
        <fullName evidence="4">60S ribosomal protein L44</fullName>
    </submittedName>
</protein>
<keyword evidence="5" id="KW-1185">Reference proteome</keyword>
<gene>
    <name evidence="4" type="ORF">H696_03487</name>
</gene>
<dbReference type="RefSeq" id="XP_009495626.1">
    <property type="nucleotide sequence ID" value="XM_009497351.1"/>
</dbReference>
<evidence type="ECO:0000256" key="2">
    <source>
        <dbReference type="ARBA" id="ARBA00022980"/>
    </source>
</evidence>
<evidence type="ECO:0000313" key="5">
    <source>
        <dbReference type="Proteomes" id="UP000030693"/>
    </source>
</evidence>
<evidence type="ECO:0000313" key="4">
    <source>
        <dbReference type="EMBL" id="KCV70020.1"/>
    </source>
</evidence>
<organism evidence="4">
    <name type="scientific">Fonticula alba</name>
    <name type="common">Slime mold</name>
    <dbReference type="NCBI Taxonomy" id="691883"/>
    <lineage>
        <taxon>Eukaryota</taxon>
        <taxon>Rotosphaerida</taxon>
        <taxon>Fonticulaceae</taxon>
        <taxon>Fonticula</taxon>
    </lineage>
</organism>
<dbReference type="GO" id="GO:0005840">
    <property type="term" value="C:ribosome"/>
    <property type="evidence" value="ECO:0007669"/>
    <property type="project" value="UniProtKB-KW"/>
</dbReference>
<accession>A0A058Z700</accession>
<evidence type="ECO:0000256" key="3">
    <source>
        <dbReference type="ARBA" id="ARBA00023274"/>
    </source>
</evidence>
<dbReference type="OMA" id="CKKHTIH"/>
<dbReference type="InterPro" id="IPR000552">
    <property type="entry name" value="Ribosomal_eL44"/>
</dbReference>
<dbReference type="Pfam" id="PF00935">
    <property type="entry name" value="Ribosomal_L44"/>
    <property type="match status" value="1"/>
</dbReference>
<dbReference type="STRING" id="691883.A0A058Z700"/>
<dbReference type="GO" id="GO:1990904">
    <property type="term" value="C:ribonucleoprotein complex"/>
    <property type="evidence" value="ECO:0007669"/>
    <property type="project" value="UniProtKB-KW"/>
</dbReference>
<dbReference type="EMBL" id="KB932205">
    <property type="protein sequence ID" value="KCV70020.1"/>
    <property type="molecule type" value="Genomic_DNA"/>
</dbReference>
<reference evidence="4" key="1">
    <citation type="submission" date="2013-04" db="EMBL/GenBank/DDBJ databases">
        <title>The Genome Sequence of Fonticula alba ATCC 38817.</title>
        <authorList>
            <consortium name="The Broad Institute Genomics Platform"/>
            <person name="Russ C."/>
            <person name="Cuomo C."/>
            <person name="Burger G."/>
            <person name="Gray M.W."/>
            <person name="Holland P.W.H."/>
            <person name="King N."/>
            <person name="Lang F.B.F."/>
            <person name="Roger A.J."/>
            <person name="Ruiz-Trillo I."/>
            <person name="Brown M."/>
            <person name="Walker B."/>
            <person name="Young S."/>
            <person name="Zeng Q."/>
            <person name="Gargeya S."/>
            <person name="Fitzgerald M."/>
            <person name="Haas B."/>
            <person name="Abouelleil A."/>
            <person name="Allen A.W."/>
            <person name="Alvarado L."/>
            <person name="Arachchi H.M."/>
            <person name="Berlin A.M."/>
            <person name="Chapman S.B."/>
            <person name="Gainer-Dewar J."/>
            <person name="Goldberg J."/>
            <person name="Griggs A."/>
            <person name="Gujja S."/>
            <person name="Hansen M."/>
            <person name="Howarth C."/>
            <person name="Imamovic A."/>
            <person name="Ireland A."/>
            <person name="Larimer J."/>
            <person name="McCowan C."/>
            <person name="Murphy C."/>
            <person name="Pearson M."/>
            <person name="Poon T.W."/>
            <person name="Priest M."/>
            <person name="Roberts A."/>
            <person name="Saif S."/>
            <person name="Shea T."/>
            <person name="Sisk P."/>
            <person name="Sykes S."/>
            <person name="Wortman J."/>
            <person name="Nusbaum C."/>
            <person name="Birren B."/>
        </authorList>
    </citation>
    <scope>NUCLEOTIDE SEQUENCE [LARGE SCALE GENOMIC DNA]</scope>
    <source>
        <strain evidence="4">ATCC 38817</strain>
    </source>
</reference>
<dbReference type="InterPro" id="IPR011332">
    <property type="entry name" value="Ribosomal_zn-bd"/>
</dbReference>